<accession>A0A4Z2FRJ9</accession>
<proteinExistence type="predicted"/>
<evidence type="ECO:0000313" key="1">
    <source>
        <dbReference type="EMBL" id="TNN43866.1"/>
    </source>
</evidence>
<evidence type="ECO:0000313" key="2">
    <source>
        <dbReference type="Proteomes" id="UP000314294"/>
    </source>
</evidence>
<keyword evidence="2" id="KW-1185">Reference proteome</keyword>
<dbReference type="AlphaFoldDB" id="A0A4Z2FRJ9"/>
<reference evidence="1 2" key="1">
    <citation type="submission" date="2019-03" db="EMBL/GenBank/DDBJ databases">
        <title>First draft genome of Liparis tanakae, snailfish: a comprehensive survey of snailfish specific genes.</title>
        <authorList>
            <person name="Kim W."/>
            <person name="Song I."/>
            <person name="Jeong J.-H."/>
            <person name="Kim D."/>
            <person name="Kim S."/>
            <person name="Ryu S."/>
            <person name="Song J.Y."/>
            <person name="Lee S.K."/>
        </authorList>
    </citation>
    <scope>NUCLEOTIDE SEQUENCE [LARGE SCALE GENOMIC DNA]</scope>
    <source>
        <tissue evidence="1">Muscle</tissue>
    </source>
</reference>
<dbReference type="EMBL" id="SRLO01000941">
    <property type="protein sequence ID" value="TNN43866.1"/>
    <property type="molecule type" value="Genomic_DNA"/>
</dbReference>
<organism evidence="1 2">
    <name type="scientific">Liparis tanakae</name>
    <name type="common">Tanaka's snailfish</name>
    <dbReference type="NCBI Taxonomy" id="230148"/>
    <lineage>
        <taxon>Eukaryota</taxon>
        <taxon>Metazoa</taxon>
        <taxon>Chordata</taxon>
        <taxon>Craniata</taxon>
        <taxon>Vertebrata</taxon>
        <taxon>Euteleostomi</taxon>
        <taxon>Actinopterygii</taxon>
        <taxon>Neopterygii</taxon>
        <taxon>Teleostei</taxon>
        <taxon>Neoteleostei</taxon>
        <taxon>Acanthomorphata</taxon>
        <taxon>Eupercaria</taxon>
        <taxon>Perciformes</taxon>
        <taxon>Cottioidei</taxon>
        <taxon>Cottales</taxon>
        <taxon>Liparidae</taxon>
        <taxon>Liparis</taxon>
    </lineage>
</organism>
<sequence>MKLVYEVLKSAERERQCYAAAAPPGSEWLSCSGEHREDITTPMDTTRPWCIQELLRSSDVRLRLLRGPEGDMVVTRGLDVSDWGWDYLCG</sequence>
<protein>
    <submittedName>
        <fullName evidence="1">Uncharacterized protein</fullName>
    </submittedName>
</protein>
<gene>
    <name evidence="1" type="ORF">EYF80_045960</name>
</gene>
<dbReference type="Proteomes" id="UP000314294">
    <property type="component" value="Unassembled WGS sequence"/>
</dbReference>
<comment type="caution">
    <text evidence="1">The sequence shown here is derived from an EMBL/GenBank/DDBJ whole genome shotgun (WGS) entry which is preliminary data.</text>
</comment>
<name>A0A4Z2FRJ9_9TELE</name>